<dbReference type="AlphaFoldDB" id="A0A9Q4C4P9"/>
<feature type="transmembrane region" description="Helical" evidence="7">
    <location>
        <begin position="232"/>
        <end position="255"/>
    </location>
</feature>
<keyword evidence="3" id="KW-1003">Cell membrane</keyword>
<dbReference type="PANTHER" id="PTHR30151">
    <property type="entry name" value="ALKANE SULFONATE ABC TRANSPORTER-RELATED, MEMBRANE SUBUNIT"/>
    <property type="match status" value="1"/>
</dbReference>
<comment type="subcellular location">
    <subcellularLocation>
        <location evidence="1 7">Cell membrane</location>
        <topology evidence="1 7">Multi-pass membrane protein</topology>
    </subcellularLocation>
</comment>
<protein>
    <submittedName>
        <fullName evidence="9">ABC transporter permease</fullName>
    </submittedName>
</protein>
<dbReference type="GO" id="GO:0010438">
    <property type="term" value="P:cellular response to sulfur starvation"/>
    <property type="evidence" value="ECO:0007669"/>
    <property type="project" value="TreeGrafter"/>
</dbReference>
<evidence type="ECO:0000259" key="8">
    <source>
        <dbReference type="PROSITE" id="PS50928"/>
    </source>
</evidence>
<reference evidence="9" key="1">
    <citation type="submission" date="2022-09" db="EMBL/GenBank/DDBJ databases">
        <title>Haloadaptaus new haloarchaeum isolated from saline soil.</title>
        <authorList>
            <person name="Duran-Viseras A."/>
            <person name="Sanchez-Porro C."/>
            <person name="Ventosa A."/>
        </authorList>
    </citation>
    <scope>NUCLEOTIDE SEQUENCE</scope>
    <source>
        <strain evidence="9">F3-133</strain>
    </source>
</reference>
<evidence type="ECO:0000256" key="7">
    <source>
        <dbReference type="RuleBase" id="RU363032"/>
    </source>
</evidence>
<dbReference type="Proteomes" id="UP001149411">
    <property type="component" value="Unassembled WGS sequence"/>
</dbReference>
<feature type="domain" description="ABC transmembrane type-1" evidence="8">
    <location>
        <begin position="74"/>
        <end position="255"/>
    </location>
</feature>
<proteinExistence type="inferred from homology"/>
<dbReference type="SUPFAM" id="SSF161098">
    <property type="entry name" value="MetI-like"/>
    <property type="match status" value="1"/>
</dbReference>
<evidence type="ECO:0000256" key="5">
    <source>
        <dbReference type="ARBA" id="ARBA00022989"/>
    </source>
</evidence>
<evidence type="ECO:0000313" key="9">
    <source>
        <dbReference type="EMBL" id="MCX2818980.1"/>
    </source>
</evidence>
<dbReference type="PANTHER" id="PTHR30151:SF25">
    <property type="entry name" value="TAURINE TRANSPORT SYSTEM PERMEASE PROTEIN TAUC"/>
    <property type="match status" value="1"/>
</dbReference>
<dbReference type="GO" id="GO:0005886">
    <property type="term" value="C:plasma membrane"/>
    <property type="evidence" value="ECO:0007669"/>
    <property type="project" value="UniProtKB-SubCell"/>
</dbReference>
<organism evidence="9 10">
    <name type="scientific">Halorutilus salinus</name>
    <dbReference type="NCBI Taxonomy" id="2487751"/>
    <lineage>
        <taxon>Archaea</taxon>
        <taxon>Methanobacteriati</taxon>
        <taxon>Methanobacteriota</taxon>
        <taxon>Stenosarchaea group</taxon>
        <taxon>Halobacteria</taxon>
        <taxon>Halorutilales</taxon>
        <taxon>Halorutilaceae</taxon>
        <taxon>Halorutilus</taxon>
    </lineage>
</organism>
<keyword evidence="2 7" id="KW-0813">Transport</keyword>
<comment type="caution">
    <text evidence="9">The sequence shown here is derived from an EMBL/GenBank/DDBJ whole genome shotgun (WGS) entry which is preliminary data.</text>
</comment>
<evidence type="ECO:0000256" key="1">
    <source>
        <dbReference type="ARBA" id="ARBA00004651"/>
    </source>
</evidence>
<feature type="transmembrane region" description="Helical" evidence="7">
    <location>
        <begin position="21"/>
        <end position="40"/>
    </location>
</feature>
<sequence>MATKGKKQSSSDGWIDAEPEARGLLPFVGIALTLGVWYVLTYFSTGVLANFAPQEAFVALVDLLTNGEFYTQHVRASMTRFAGALALSLVVGLPLGILVGYFDVAERLSSVSFQFLRMISPVAWFPVALLTFESGGHAAPIFIMFMGGVWPLVFNTAHGIKTLDDDWLKVADSLGGTTRTKIRKVVIPGVIPDMITGLRLSIGWLWILLVPAEYLGVNSGMGYFILNARQQFSYAEIPAVMIVIGLIGFTLDLTVRKLRGRWSWR</sequence>
<dbReference type="InterPro" id="IPR000515">
    <property type="entry name" value="MetI-like"/>
</dbReference>
<dbReference type="RefSeq" id="WP_266086840.1">
    <property type="nucleotide sequence ID" value="NZ_RKLV01000005.1"/>
</dbReference>
<dbReference type="GO" id="GO:0055085">
    <property type="term" value="P:transmembrane transport"/>
    <property type="evidence" value="ECO:0007669"/>
    <property type="project" value="InterPro"/>
</dbReference>
<dbReference type="CDD" id="cd06261">
    <property type="entry name" value="TM_PBP2"/>
    <property type="match status" value="1"/>
</dbReference>
<evidence type="ECO:0000256" key="2">
    <source>
        <dbReference type="ARBA" id="ARBA00022448"/>
    </source>
</evidence>
<dbReference type="EMBL" id="RKLV01000005">
    <property type="protein sequence ID" value="MCX2818980.1"/>
    <property type="molecule type" value="Genomic_DNA"/>
</dbReference>
<keyword evidence="5 7" id="KW-1133">Transmembrane helix</keyword>
<dbReference type="InterPro" id="IPR035906">
    <property type="entry name" value="MetI-like_sf"/>
</dbReference>
<dbReference type="Gene3D" id="1.10.3720.10">
    <property type="entry name" value="MetI-like"/>
    <property type="match status" value="1"/>
</dbReference>
<evidence type="ECO:0000313" key="10">
    <source>
        <dbReference type="Proteomes" id="UP001149411"/>
    </source>
</evidence>
<feature type="transmembrane region" description="Helical" evidence="7">
    <location>
        <begin position="81"/>
        <end position="102"/>
    </location>
</feature>
<feature type="transmembrane region" description="Helical" evidence="7">
    <location>
        <begin position="204"/>
        <end position="226"/>
    </location>
</feature>
<name>A0A9Q4C4P9_9EURY</name>
<keyword evidence="6 7" id="KW-0472">Membrane</keyword>
<gene>
    <name evidence="9" type="ORF">EGH25_06400</name>
</gene>
<evidence type="ECO:0000256" key="4">
    <source>
        <dbReference type="ARBA" id="ARBA00022692"/>
    </source>
</evidence>
<dbReference type="PROSITE" id="PS50928">
    <property type="entry name" value="ABC_TM1"/>
    <property type="match status" value="1"/>
</dbReference>
<evidence type="ECO:0000256" key="3">
    <source>
        <dbReference type="ARBA" id="ARBA00022475"/>
    </source>
</evidence>
<keyword evidence="4 7" id="KW-0812">Transmembrane</keyword>
<evidence type="ECO:0000256" key="6">
    <source>
        <dbReference type="ARBA" id="ARBA00023136"/>
    </source>
</evidence>
<accession>A0A9Q4C4P9</accession>
<dbReference type="Pfam" id="PF00528">
    <property type="entry name" value="BPD_transp_1"/>
    <property type="match status" value="1"/>
</dbReference>
<comment type="similarity">
    <text evidence="7">Belongs to the binding-protein-dependent transport system permease family.</text>
</comment>
<keyword evidence="10" id="KW-1185">Reference proteome</keyword>